<dbReference type="InterPro" id="IPR039340">
    <property type="entry name" value="Tfc4/TFIIIC-102/Sfc4"/>
</dbReference>
<feature type="region of interest" description="Disordered" evidence="1">
    <location>
        <begin position="1"/>
        <end position="32"/>
    </location>
</feature>
<name>A0AAD6GH74_9EURO</name>
<feature type="region of interest" description="Disordered" evidence="1">
    <location>
        <begin position="58"/>
        <end position="165"/>
    </location>
</feature>
<evidence type="ECO:0000256" key="1">
    <source>
        <dbReference type="SAM" id="MobiDB-lite"/>
    </source>
</evidence>
<dbReference type="Proteomes" id="UP001220324">
    <property type="component" value="Unassembled WGS sequence"/>
</dbReference>
<dbReference type="PANTHER" id="PTHR23082:SF0">
    <property type="entry name" value="GENERAL TRANSCRIPTION FACTOR 3C POLYPEPTIDE 3"/>
    <property type="match status" value="1"/>
</dbReference>
<dbReference type="SMART" id="SM00028">
    <property type="entry name" value="TPR"/>
    <property type="match status" value="7"/>
</dbReference>
<organism evidence="2 3">
    <name type="scientific">Penicillium frequentans</name>
    <dbReference type="NCBI Taxonomy" id="3151616"/>
    <lineage>
        <taxon>Eukaryota</taxon>
        <taxon>Fungi</taxon>
        <taxon>Dikarya</taxon>
        <taxon>Ascomycota</taxon>
        <taxon>Pezizomycotina</taxon>
        <taxon>Eurotiomycetes</taxon>
        <taxon>Eurotiomycetidae</taxon>
        <taxon>Eurotiales</taxon>
        <taxon>Aspergillaceae</taxon>
        <taxon>Penicillium</taxon>
    </lineage>
</organism>
<gene>
    <name evidence="2" type="ORF">N7494_003301</name>
</gene>
<dbReference type="InterPro" id="IPR011990">
    <property type="entry name" value="TPR-like_helical_dom_sf"/>
</dbReference>
<feature type="compositionally biased region" description="Acidic residues" evidence="1">
    <location>
        <begin position="75"/>
        <end position="87"/>
    </location>
</feature>
<keyword evidence="3" id="KW-1185">Reference proteome</keyword>
<protein>
    <submittedName>
        <fullName evidence="2">Tetratricopeptide-like helical</fullName>
    </submittedName>
</protein>
<dbReference type="AlphaFoldDB" id="A0AAD6GH74"/>
<sequence>MADSDTPMDHPNDYAAYPEIDEQVQYPWQGVENQPFAPEDVFAAAIDPRLFGTALPSQAAEHVTQAQNQAQYQEQEYEYSDISEDSQDFTPDPRGVDEGDDDSDYVAYEDQSESNDEEPEDDDSDSDARRRRQRRGGGRFSGRYGARGGKGIKRGPRKPLEPGPEFKMLHSEATEAFIDGDYDRAMDRVMRAIQNNPEMFPAHSLLSEIFLAQGQKDKALAALFNGAHTRPKDSTVWLKVARLILQRAGQDRKRALNDVIYCYSRVIEIEPKNYNIRYQRAAIYRELMYNGRAAGEYERILRDRPHNARALRHLAEIYIDLNEVQKAIDHWVNSMEFYLSLDPQDTRLSWSEVNIYVELFSITGQPVQGLHALKSVSRWLLGRGDDVLWDDFEDDDREWDSNDAPRRIKTNGYVPGQWPIDSYGLGLPLELRIKMGLFRLKMGYKHHQEALHHFEWLNPDDTSEGARIFDFGDLFREVADALKDSGLPEEAYRFYLPIQETDEHADIGYFMAMADCCMQLGKMEEAETGYLTVAEHDPRHMESRVALAKLYESLGMSDQALKYINEAVVLGRQEGRSRRRQDARLEQLAAEFREAESGAPIPIAQKSATTFTGLAPLSPDRETAAGEEGQRMEDVQFLYQKLQELEPQVKDGVYEATEDWLDIADALLRDFRSNRIFYPMTRQMEFQGYHRKDKGKGATLLNEAHELAGRLQKSIGDDRPDEPLSDTIPDEYYGIPFDDWLDLFLQYALLLTSQGEVEEAYDALNSAAVASIWFHSKPKSRLIHVCWFTCALRANDEEALAHEARWFIKEYQFVTDTYRLFSMLSRISGDAHKPQFFNSPNMKFMLRQIKAMDFTLPDDPNKPNLVRPSLWKERASLTTKDRSGERIPAESLDIALLILYGHILYSGGSFYPALNYFFRAYALDDQNPVLLLSIGLCFIHHSLKRQSENRHYLIMQGMSFLNEYRRVRMKPGTLLQERQEMEFNFARAYHGLGLGHLAIEGYEKVLKLGQEIQEQGDEAPVLVDGADVVMGEADQSSHQAEVSRKFVEDFTREAAYALQCIHTLGGDEQAAKAVTDTWLVI</sequence>
<evidence type="ECO:0000313" key="2">
    <source>
        <dbReference type="EMBL" id="KAJ5545716.1"/>
    </source>
</evidence>
<dbReference type="SUPFAM" id="SSF48452">
    <property type="entry name" value="TPR-like"/>
    <property type="match status" value="2"/>
</dbReference>
<dbReference type="GO" id="GO:0006383">
    <property type="term" value="P:transcription by RNA polymerase III"/>
    <property type="evidence" value="ECO:0007669"/>
    <property type="project" value="InterPro"/>
</dbReference>
<dbReference type="GO" id="GO:0000127">
    <property type="term" value="C:transcription factor TFIIIC complex"/>
    <property type="evidence" value="ECO:0007669"/>
    <property type="project" value="TreeGrafter"/>
</dbReference>
<feature type="compositionally biased region" description="Acidic residues" evidence="1">
    <location>
        <begin position="110"/>
        <end position="125"/>
    </location>
</feature>
<dbReference type="PANTHER" id="PTHR23082">
    <property type="entry name" value="TRANSCRIPTION INITIATION FACTOR IIIC TFIIIC , POLYPEPTIDE 3-RELATED"/>
    <property type="match status" value="1"/>
</dbReference>
<proteinExistence type="predicted"/>
<feature type="compositionally biased region" description="Low complexity" evidence="1">
    <location>
        <begin position="65"/>
        <end position="74"/>
    </location>
</feature>
<dbReference type="Gene3D" id="1.25.40.10">
    <property type="entry name" value="Tetratricopeptide repeat domain"/>
    <property type="match status" value="2"/>
</dbReference>
<evidence type="ECO:0000313" key="3">
    <source>
        <dbReference type="Proteomes" id="UP001220324"/>
    </source>
</evidence>
<comment type="caution">
    <text evidence="2">The sequence shown here is derived from an EMBL/GenBank/DDBJ whole genome shotgun (WGS) entry which is preliminary data.</text>
</comment>
<accession>A0AAD6GH74</accession>
<dbReference type="Pfam" id="PF13432">
    <property type="entry name" value="TPR_16"/>
    <property type="match status" value="1"/>
</dbReference>
<dbReference type="Pfam" id="PF14559">
    <property type="entry name" value="TPR_19"/>
    <property type="match status" value="1"/>
</dbReference>
<dbReference type="EMBL" id="JAQIZZ010000003">
    <property type="protein sequence ID" value="KAJ5545716.1"/>
    <property type="molecule type" value="Genomic_DNA"/>
</dbReference>
<reference evidence="2 3" key="1">
    <citation type="journal article" date="2023" name="IMA Fungus">
        <title>Comparative genomic study of the Penicillium genus elucidates a diverse pangenome and 15 lateral gene transfer events.</title>
        <authorList>
            <person name="Petersen C."/>
            <person name="Sorensen T."/>
            <person name="Nielsen M.R."/>
            <person name="Sondergaard T.E."/>
            <person name="Sorensen J.L."/>
            <person name="Fitzpatrick D.A."/>
            <person name="Frisvad J.C."/>
            <person name="Nielsen K.L."/>
        </authorList>
    </citation>
    <scope>NUCLEOTIDE SEQUENCE [LARGE SCALE GENOMIC DNA]</scope>
    <source>
        <strain evidence="2 3">IBT 35679</strain>
    </source>
</reference>
<dbReference type="InterPro" id="IPR019734">
    <property type="entry name" value="TPR_rpt"/>
</dbReference>